<dbReference type="EMBL" id="NPBS01000109">
    <property type="protein sequence ID" value="PAF24475.1"/>
    <property type="molecule type" value="Genomic_DNA"/>
</dbReference>
<dbReference type="Proteomes" id="UP000216133">
    <property type="component" value="Unassembled WGS sequence"/>
</dbReference>
<accession>A0A268RW29</accession>
<proteinExistence type="predicted"/>
<comment type="caution">
    <text evidence="1">The sequence shown here is derived from an EMBL/GenBank/DDBJ whole genome shotgun (WGS) entry which is preliminary data.</text>
</comment>
<dbReference type="RefSeq" id="WP_095239020.1">
    <property type="nucleotide sequence ID" value="NZ_CP155469.1"/>
</dbReference>
<reference evidence="1 2" key="1">
    <citation type="submission" date="2017-07" db="EMBL/GenBank/DDBJ databases">
        <title>Isolation and whole genome analysis of endospore-forming bacteria from heroin.</title>
        <authorList>
            <person name="Kalinowski J."/>
            <person name="Ahrens B."/>
            <person name="Al-Dilaimi A."/>
            <person name="Winkler A."/>
            <person name="Wibberg D."/>
            <person name="Schleenbecker U."/>
            <person name="Ruckert C."/>
            <person name="Wolfel R."/>
            <person name="Grass G."/>
        </authorList>
    </citation>
    <scope>NUCLEOTIDE SEQUENCE [LARGE SCALE GENOMIC DNA]</scope>
    <source>
        <strain evidence="1 2">7523-2</strain>
    </source>
</reference>
<protein>
    <submittedName>
        <fullName evidence="1">Uncharacterized protein</fullName>
    </submittedName>
</protein>
<evidence type="ECO:0000313" key="1">
    <source>
        <dbReference type="EMBL" id="PAF24475.1"/>
    </source>
</evidence>
<sequence length="137" mass="15830">MTWHNQDPLNLSKEEWINLLQDEKVFNKIGLEIVFFVYKQPNYQSNATEIGEALGGVSQQQVTAWNRSIAKKIYQKLQKEPPFNSRGGKRYWNVLFDGAVERELDDKGNFIWKLRPSLVSALKRLGTSDNKTAKIES</sequence>
<name>A0A268RW29_SHOCL</name>
<evidence type="ECO:0000313" key="2">
    <source>
        <dbReference type="Proteomes" id="UP000216133"/>
    </source>
</evidence>
<organism evidence="1 2">
    <name type="scientific">Shouchella clausii</name>
    <name type="common">Alkalihalobacillus clausii</name>
    <dbReference type="NCBI Taxonomy" id="79880"/>
    <lineage>
        <taxon>Bacteria</taxon>
        <taxon>Bacillati</taxon>
        <taxon>Bacillota</taxon>
        <taxon>Bacilli</taxon>
        <taxon>Bacillales</taxon>
        <taxon>Bacillaceae</taxon>
        <taxon>Shouchella</taxon>
    </lineage>
</organism>
<gene>
    <name evidence="1" type="ORF">CHH61_18635</name>
</gene>
<dbReference type="AlphaFoldDB" id="A0A268RW29"/>